<dbReference type="GO" id="GO:0009094">
    <property type="term" value="P:L-phenylalanine biosynthetic process"/>
    <property type="evidence" value="ECO:0007669"/>
    <property type="project" value="UniProtKB-KW"/>
</dbReference>
<evidence type="ECO:0000256" key="3">
    <source>
        <dbReference type="ARBA" id="ARBA00023222"/>
    </source>
</evidence>
<evidence type="ECO:0000259" key="7">
    <source>
        <dbReference type="PROSITE" id="PS51671"/>
    </source>
</evidence>
<dbReference type="PANTHER" id="PTHR21022">
    <property type="entry name" value="PREPHENATE DEHYDRATASE P PROTEIN"/>
    <property type="match status" value="1"/>
</dbReference>
<sequence length="223" mass="23886">MSAKRIAFLGPSGTFSEEAALRYDPTAQLLPLASVAAVAAAVDSGMAEEGVVAIENSIEGSVTDTLDILIHESRLSIKQELVLPVEHCLLVRPATQAVDVKVLLSHPQALGQCRRFVERCFPKAEIVAALSTAAAVDEMMARENAAAIATRRAADLYAAEILARDIQDRSDNLTRFVVLAETDHPPTGNDKTSLAFSFADDRPGLLVSALEEFSSRSINLTKV</sequence>
<comment type="pathway">
    <text evidence="5">Amino-acid biosynthesis.</text>
</comment>
<dbReference type="GO" id="GO:0005737">
    <property type="term" value="C:cytoplasm"/>
    <property type="evidence" value="ECO:0007669"/>
    <property type="project" value="TreeGrafter"/>
</dbReference>
<evidence type="ECO:0000259" key="6">
    <source>
        <dbReference type="PROSITE" id="PS51171"/>
    </source>
</evidence>
<dbReference type="InterPro" id="IPR045865">
    <property type="entry name" value="ACT-like_dom_sf"/>
</dbReference>
<dbReference type="AlphaFoldDB" id="X1PS24"/>
<organism evidence="8">
    <name type="scientific">marine sediment metagenome</name>
    <dbReference type="NCBI Taxonomy" id="412755"/>
    <lineage>
        <taxon>unclassified sequences</taxon>
        <taxon>metagenomes</taxon>
        <taxon>ecological metagenomes</taxon>
    </lineage>
</organism>
<accession>X1PS24</accession>
<feature type="non-terminal residue" evidence="8">
    <location>
        <position position="223"/>
    </location>
</feature>
<evidence type="ECO:0000256" key="5">
    <source>
        <dbReference type="ARBA" id="ARBA00029440"/>
    </source>
</evidence>
<dbReference type="InterPro" id="IPR001086">
    <property type="entry name" value="Preph_deHydtase"/>
</dbReference>
<evidence type="ECO:0008006" key="9">
    <source>
        <dbReference type="Google" id="ProtNLM"/>
    </source>
</evidence>
<keyword evidence="3" id="KW-0584">Phenylalanine biosynthesis</keyword>
<dbReference type="NCBIfam" id="NF008865">
    <property type="entry name" value="PRK11898.1"/>
    <property type="match status" value="1"/>
</dbReference>
<dbReference type="InterPro" id="IPR002912">
    <property type="entry name" value="ACT_dom"/>
</dbReference>
<protein>
    <recommendedName>
        <fullName evidence="9">Prephenate dehydratase</fullName>
    </recommendedName>
</protein>
<comment type="caution">
    <text evidence="8">The sequence shown here is derived from an EMBL/GenBank/DDBJ whole genome shotgun (WGS) entry which is preliminary data.</text>
</comment>
<dbReference type="EMBL" id="BARV01029725">
    <property type="protein sequence ID" value="GAI33674.1"/>
    <property type="molecule type" value="Genomic_DNA"/>
</dbReference>
<dbReference type="PROSITE" id="PS51671">
    <property type="entry name" value="ACT"/>
    <property type="match status" value="1"/>
</dbReference>
<evidence type="ECO:0000313" key="8">
    <source>
        <dbReference type="EMBL" id="GAI33674.1"/>
    </source>
</evidence>
<reference evidence="8" key="1">
    <citation type="journal article" date="2014" name="Front. Microbiol.">
        <title>High frequency of phylogenetically diverse reductive dehalogenase-homologous genes in deep subseafloor sedimentary metagenomes.</title>
        <authorList>
            <person name="Kawai M."/>
            <person name="Futagami T."/>
            <person name="Toyoda A."/>
            <person name="Takaki Y."/>
            <person name="Nishi S."/>
            <person name="Hori S."/>
            <person name="Arai W."/>
            <person name="Tsubouchi T."/>
            <person name="Morono Y."/>
            <person name="Uchiyama I."/>
            <person name="Ito T."/>
            <person name="Fujiyama A."/>
            <person name="Inagaki F."/>
            <person name="Takami H."/>
        </authorList>
    </citation>
    <scope>NUCLEOTIDE SEQUENCE</scope>
    <source>
        <strain evidence="8">Expedition CK06-06</strain>
    </source>
</reference>
<dbReference type="SUPFAM" id="SSF53850">
    <property type="entry name" value="Periplasmic binding protein-like II"/>
    <property type="match status" value="1"/>
</dbReference>
<keyword evidence="4" id="KW-0456">Lyase</keyword>
<evidence type="ECO:0000256" key="2">
    <source>
        <dbReference type="ARBA" id="ARBA00023141"/>
    </source>
</evidence>
<evidence type="ECO:0000256" key="4">
    <source>
        <dbReference type="ARBA" id="ARBA00023239"/>
    </source>
</evidence>
<name>X1PS24_9ZZZZ</name>
<evidence type="ECO:0000256" key="1">
    <source>
        <dbReference type="ARBA" id="ARBA00022605"/>
    </source>
</evidence>
<dbReference type="Gene3D" id="3.40.190.10">
    <property type="entry name" value="Periplasmic binding protein-like II"/>
    <property type="match status" value="2"/>
</dbReference>
<proteinExistence type="predicted"/>
<keyword evidence="1" id="KW-0028">Amino-acid biosynthesis</keyword>
<dbReference type="PROSITE" id="PS51171">
    <property type="entry name" value="PREPHENATE_DEHYDR_3"/>
    <property type="match status" value="1"/>
</dbReference>
<feature type="domain" description="ACT" evidence="7">
    <location>
        <begin position="194"/>
        <end position="223"/>
    </location>
</feature>
<dbReference type="PANTHER" id="PTHR21022:SF19">
    <property type="entry name" value="PREPHENATE DEHYDRATASE-RELATED"/>
    <property type="match status" value="1"/>
</dbReference>
<dbReference type="Gene3D" id="3.30.70.260">
    <property type="match status" value="1"/>
</dbReference>
<dbReference type="SUPFAM" id="SSF55021">
    <property type="entry name" value="ACT-like"/>
    <property type="match status" value="1"/>
</dbReference>
<keyword evidence="2" id="KW-0057">Aromatic amino acid biosynthesis</keyword>
<gene>
    <name evidence="8" type="ORF">S06H3_47333</name>
</gene>
<feature type="domain" description="Prephenate dehydratase" evidence="6">
    <location>
        <begin position="5"/>
        <end position="181"/>
    </location>
</feature>
<dbReference type="Pfam" id="PF00800">
    <property type="entry name" value="PDT"/>
    <property type="match status" value="1"/>
</dbReference>
<dbReference type="GO" id="GO:0004664">
    <property type="term" value="F:prephenate dehydratase activity"/>
    <property type="evidence" value="ECO:0007669"/>
    <property type="project" value="InterPro"/>
</dbReference>